<keyword evidence="2" id="KW-0472">Membrane</keyword>
<feature type="signal peptide" evidence="3">
    <location>
        <begin position="1"/>
        <end position="22"/>
    </location>
</feature>
<keyword evidence="2" id="KW-1133">Transmembrane helix</keyword>
<keyword evidence="2" id="KW-0812">Transmembrane</keyword>
<proteinExistence type="predicted"/>
<accession>A0A7S2M6W8</accession>
<gene>
    <name evidence="4" type="ORF">SMAR0320_LOCUS20969</name>
</gene>
<feature type="chain" id="PRO_5030588000" evidence="3">
    <location>
        <begin position="23"/>
        <end position="260"/>
    </location>
</feature>
<keyword evidence="3" id="KW-0732">Signal</keyword>
<feature type="compositionally biased region" description="Polar residues" evidence="1">
    <location>
        <begin position="86"/>
        <end position="99"/>
    </location>
</feature>
<name>A0A7S2M6W8_9STRA</name>
<protein>
    <submittedName>
        <fullName evidence="4">Uncharacterized protein</fullName>
    </submittedName>
</protein>
<reference evidence="4" key="1">
    <citation type="submission" date="2021-01" db="EMBL/GenBank/DDBJ databases">
        <authorList>
            <person name="Corre E."/>
            <person name="Pelletier E."/>
            <person name="Niang G."/>
            <person name="Scheremetjew M."/>
            <person name="Finn R."/>
            <person name="Kale V."/>
            <person name="Holt S."/>
            <person name="Cochrane G."/>
            <person name="Meng A."/>
            <person name="Brown T."/>
            <person name="Cohen L."/>
        </authorList>
    </citation>
    <scope>NUCLEOTIDE SEQUENCE</scope>
    <source>
        <strain evidence="4">SM1012Den-03</strain>
    </source>
</reference>
<evidence type="ECO:0000256" key="2">
    <source>
        <dbReference type="SAM" id="Phobius"/>
    </source>
</evidence>
<organism evidence="4">
    <name type="scientific">Skeletonema marinoi</name>
    <dbReference type="NCBI Taxonomy" id="267567"/>
    <lineage>
        <taxon>Eukaryota</taxon>
        <taxon>Sar</taxon>
        <taxon>Stramenopiles</taxon>
        <taxon>Ochrophyta</taxon>
        <taxon>Bacillariophyta</taxon>
        <taxon>Coscinodiscophyceae</taxon>
        <taxon>Thalassiosirophycidae</taxon>
        <taxon>Thalassiosirales</taxon>
        <taxon>Skeletonemataceae</taxon>
        <taxon>Skeletonema</taxon>
        <taxon>Skeletonema marinoi-dohrnii complex</taxon>
    </lineage>
</organism>
<sequence>MKNTQYLPLLLVVAQQLSSTCAFVCPTGSTWRTTSQLSAKKKKSRGSSGEGFGKSAAISESPSRTSSDRLSNEDDSGSIPRALQSIDSAAPTTSGSSDNLDIDPNLSDEARSKAILRQKFGLKSFEEQQADLGDYRAIQEAEKKAAQRDKLRNIEKLWPEDKDLVSMLPPSAVRGIDTFLKTGLGITTVAFITAGILITIEAGSKATGYELPLGLEEFVTNVVEPNFTPGLGVLLGFSVLLGVFTISLGGTAASSYREDP</sequence>
<evidence type="ECO:0000256" key="1">
    <source>
        <dbReference type="SAM" id="MobiDB-lite"/>
    </source>
</evidence>
<feature type="region of interest" description="Disordered" evidence="1">
    <location>
        <begin position="86"/>
        <end position="105"/>
    </location>
</feature>
<evidence type="ECO:0000313" key="4">
    <source>
        <dbReference type="EMBL" id="CAD9626783.1"/>
    </source>
</evidence>
<dbReference type="EMBL" id="HBGZ01029482">
    <property type="protein sequence ID" value="CAD9626783.1"/>
    <property type="molecule type" value="Transcribed_RNA"/>
</dbReference>
<evidence type="ECO:0000256" key="3">
    <source>
        <dbReference type="SAM" id="SignalP"/>
    </source>
</evidence>
<feature type="transmembrane region" description="Helical" evidence="2">
    <location>
        <begin position="231"/>
        <end position="253"/>
    </location>
</feature>
<feature type="region of interest" description="Disordered" evidence="1">
    <location>
        <begin position="34"/>
        <end position="80"/>
    </location>
</feature>
<dbReference type="AlphaFoldDB" id="A0A7S2M6W8"/>